<evidence type="ECO:0008006" key="4">
    <source>
        <dbReference type="Google" id="ProtNLM"/>
    </source>
</evidence>
<evidence type="ECO:0000256" key="1">
    <source>
        <dbReference type="SAM" id="MobiDB-lite"/>
    </source>
</evidence>
<dbReference type="InterPro" id="IPR018708">
    <property type="entry name" value="DUF2225"/>
</dbReference>
<proteinExistence type="predicted"/>
<sequence length="246" mass="28280">MEPLYQSKIECICCESTYMTSRVRPSFKKAVKTDTDFCGYYKTDVNPDFYVVRVCPNCGFASTENGLERLSDLQKKQYIDKIGARWEKQDYCSERDAQQAMTCYKLALLSAQAVGEKDRVLAGILHHIAWLYRYEANQSEEKRFMRFALQAYIRVYEVEGVSLNNAKLMYIIGELNRRIGELNDAVRWFSRVVNDKKIIDAAMIRACREQWQQIREEMEAGRASSSGDTSKPDGHVHADTTISSTA</sequence>
<dbReference type="AlphaFoldDB" id="A0A368VK72"/>
<evidence type="ECO:0000313" key="2">
    <source>
        <dbReference type="EMBL" id="RCW42091.1"/>
    </source>
</evidence>
<dbReference type="OrthoDB" id="9780343at2"/>
<dbReference type="Gene3D" id="1.25.40.10">
    <property type="entry name" value="Tetratricopeptide repeat domain"/>
    <property type="match status" value="1"/>
</dbReference>
<name>A0A368VK72_9BACL</name>
<dbReference type="RefSeq" id="WP_114383361.1">
    <property type="nucleotide sequence ID" value="NZ_QPJD01000019.1"/>
</dbReference>
<keyword evidence="3" id="KW-1185">Reference proteome</keyword>
<dbReference type="EMBL" id="QPJD01000019">
    <property type="protein sequence ID" value="RCW42091.1"/>
    <property type="molecule type" value="Genomic_DNA"/>
</dbReference>
<comment type="caution">
    <text evidence="2">The sequence shown here is derived from an EMBL/GenBank/DDBJ whole genome shotgun (WGS) entry which is preliminary data.</text>
</comment>
<accession>A0A368VK72</accession>
<dbReference type="InterPro" id="IPR011990">
    <property type="entry name" value="TPR-like_helical_dom_sf"/>
</dbReference>
<gene>
    <name evidence="2" type="ORF">DFP97_11972</name>
</gene>
<organism evidence="2 3">
    <name type="scientific">Paenibacillus prosopidis</name>
    <dbReference type="NCBI Taxonomy" id="630520"/>
    <lineage>
        <taxon>Bacteria</taxon>
        <taxon>Bacillati</taxon>
        <taxon>Bacillota</taxon>
        <taxon>Bacilli</taxon>
        <taxon>Bacillales</taxon>
        <taxon>Paenibacillaceae</taxon>
        <taxon>Paenibacillus</taxon>
    </lineage>
</organism>
<evidence type="ECO:0000313" key="3">
    <source>
        <dbReference type="Proteomes" id="UP000252415"/>
    </source>
</evidence>
<reference evidence="2 3" key="1">
    <citation type="submission" date="2018-07" db="EMBL/GenBank/DDBJ databases">
        <title>Genomic Encyclopedia of Type Strains, Phase III (KMG-III): the genomes of soil and plant-associated and newly described type strains.</title>
        <authorList>
            <person name="Whitman W."/>
        </authorList>
    </citation>
    <scope>NUCLEOTIDE SEQUENCE [LARGE SCALE GENOMIC DNA]</scope>
    <source>
        <strain evidence="2 3">CECT 7506</strain>
    </source>
</reference>
<dbReference type="Pfam" id="PF09986">
    <property type="entry name" value="DUF2225"/>
    <property type="match status" value="1"/>
</dbReference>
<dbReference type="Proteomes" id="UP000252415">
    <property type="component" value="Unassembled WGS sequence"/>
</dbReference>
<feature type="region of interest" description="Disordered" evidence="1">
    <location>
        <begin position="217"/>
        <end position="246"/>
    </location>
</feature>
<protein>
    <recommendedName>
        <fullName evidence="4">DUF2225 domain-containing protein</fullName>
    </recommendedName>
</protein>